<gene>
    <name evidence="2" type="ORF">BPA01_21160</name>
</gene>
<feature type="transmembrane region" description="Helical" evidence="1">
    <location>
        <begin position="20"/>
        <end position="39"/>
    </location>
</feature>
<organism evidence="2 3">
    <name type="scientific">Brevibacillus parabrevis</name>
    <dbReference type="NCBI Taxonomy" id="54914"/>
    <lineage>
        <taxon>Bacteria</taxon>
        <taxon>Bacillati</taxon>
        <taxon>Bacillota</taxon>
        <taxon>Bacilli</taxon>
        <taxon>Bacillales</taxon>
        <taxon>Paenibacillaceae</taxon>
        <taxon>Brevibacillus</taxon>
    </lineage>
</organism>
<dbReference type="EMBL" id="BJMH01000008">
    <property type="protein sequence ID" value="GEB32536.1"/>
    <property type="molecule type" value="Genomic_DNA"/>
</dbReference>
<evidence type="ECO:0000256" key="1">
    <source>
        <dbReference type="SAM" id="Phobius"/>
    </source>
</evidence>
<name>A0A4Y3PKN3_BREPA</name>
<reference evidence="2 3" key="1">
    <citation type="submission" date="2019-06" db="EMBL/GenBank/DDBJ databases">
        <title>Whole genome shotgun sequence of Brevibacillus parabrevis NBRC 12334.</title>
        <authorList>
            <person name="Hosoyama A."/>
            <person name="Uohara A."/>
            <person name="Ohji S."/>
            <person name="Ichikawa N."/>
        </authorList>
    </citation>
    <scope>NUCLEOTIDE SEQUENCE [LARGE SCALE GENOMIC DNA]</scope>
    <source>
        <strain evidence="2 3">NBRC 12334</strain>
    </source>
</reference>
<dbReference type="Proteomes" id="UP000316882">
    <property type="component" value="Unassembled WGS sequence"/>
</dbReference>
<keyword evidence="3" id="KW-1185">Reference proteome</keyword>
<comment type="caution">
    <text evidence="2">The sequence shown here is derived from an EMBL/GenBank/DDBJ whole genome shotgun (WGS) entry which is preliminary data.</text>
</comment>
<proteinExistence type="predicted"/>
<keyword evidence="1" id="KW-0472">Membrane</keyword>
<keyword evidence="1" id="KW-0812">Transmembrane</keyword>
<dbReference type="RefSeq" id="WP_167470294.1">
    <property type="nucleotide sequence ID" value="NZ_JBCMVB010000038.1"/>
</dbReference>
<sequence length="60" mass="6786">MEMLDFGAVTFDWVSFFLDLILIGVPVGIVTYFVVWSSFRKKLAELEKRVGSLEKAGKSN</sequence>
<accession>A0A4Y3PKN3</accession>
<evidence type="ECO:0000313" key="3">
    <source>
        <dbReference type="Proteomes" id="UP000316882"/>
    </source>
</evidence>
<protein>
    <submittedName>
        <fullName evidence="2">Uncharacterized protein</fullName>
    </submittedName>
</protein>
<evidence type="ECO:0000313" key="2">
    <source>
        <dbReference type="EMBL" id="GEB32536.1"/>
    </source>
</evidence>
<dbReference type="AlphaFoldDB" id="A0A4Y3PKN3"/>
<keyword evidence="1" id="KW-1133">Transmembrane helix</keyword>